<feature type="transmembrane region" description="Helical" evidence="1">
    <location>
        <begin position="84"/>
        <end position="104"/>
    </location>
</feature>
<gene>
    <name evidence="2" type="ORF">g.29703</name>
</gene>
<dbReference type="EMBL" id="GEDC01012349">
    <property type="protein sequence ID" value="JAS24949.1"/>
    <property type="molecule type" value="Transcribed_RNA"/>
</dbReference>
<accession>A0A1B6DGY0</accession>
<evidence type="ECO:0000256" key="1">
    <source>
        <dbReference type="SAM" id="Phobius"/>
    </source>
</evidence>
<organism evidence="2">
    <name type="scientific">Clastoptera arizonana</name>
    <name type="common">Arizona spittle bug</name>
    <dbReference type="NCBI Taxonomy" id="38151"/>
    <lineage>
        <taxon>Eukaryota</taxon>
        <taxon>Metazoa</taxon>
        <taxon>Ecdysozoa</taxon>
        <taxon>Arthropoda</taxon>
        <taxon>Hexapoda</taxon>
        <taxon>Insecta</taxon>
        <taxon>Pterygota</taxon>
        <taxon>Neoptera</taxon>
        <taxon>Paraneoptera</taxon>
        <taxon>Hemiptera</taxon>
        <taxon>Auchenorrhyncha</taxon>
        <taxon>Cercopoidea</taxon>
        <taxon>Clastopteridae</taxon>
        <taxon>Clastoptera</taxon>
    </lineage>
</organism>
<keyword evidence="1" id="KW-0472">Membrane</keyword>
<dbReference type="AlphaFoldDB" id="A0A1B6DGY0"/>
<name>A0A1B6DGY0_9HEMI</name>
<keyword evidence="1" id="KW-0812">Transmembrane</keyword>
<feature type="non-terminal residue" evidence="2">
    <location>
        <position position="1"/>
    </location>
</feature>
<protein>
    <submittedName>
        <fullName evidence="2">Uncharacterized protein</fullName>
    </submittedName>
</protein>
<reference evidence="2" key="1">
    <citation type="submission" date="2015-12" db="EMBL/GenBank/DDBJ databases">
        <title>De novo transcriptome assembly of four potential Pierce s Disease insect vectors from Arizona vineyards.</title>
        <authorList>
            <person name="Tassone E.E."/>
        </authorList>
    </citation>
    <scope>NUCLEOTIDE SEQUENCE</scope>
</reference>
<proteinExistence type="predicted"/>
<evidence type="ECO:0000313" key="2">
    <source>
        <dbReference type="EMBL" id="JAS24949.1"/>
    </source>
</evidence>
<feature type="transmembrane region" description="Helical" evidence="1">
    <location>
        <begin position="33"/>
        <end position="53"/>
    </location>
</feature>
<keyword evidence="1" id="KW-1133">Transmembrane helix</keyword>
<sequence length="149" mass="17269">RVQDVRKRTPFRFDVTICREGSEITLRSRYRLMYIRSCGVPIGTIVLGIAVRVQDVRKRTPFRFDVTICRGGSEITLRSRYRLMYIRSCGVLIGTIVLGIAGRVQDVRERTPFCFDVTICRGGSEITARYRDRVTYIRSCREAIRIKVL</sequence>